<name>A0A0G1ZA24_9BACT</name>
<accession>A0A0G1ZA24</accession>
<dbReference type="Gene3D" id="3.10.180.10">
    <property type="entry name" value="2,3-Dihydroxybiphenyl 1,2-Dioxygenase, domain 1"/>
    <property type="match status" value="1"/>
</dbReference>
<dbReference type="InterPro" id="IPR037523">
    <property type="entry name" value="VOC_core"/>
</dbReference>
<reference evidence="2 3" key="1">
    <citation type="journal article" date="2015" name="Nature">
        <title>rRNA introns, odd ribosomes, and small enigmatic genomes across a large radiation of phyla.</title>
        <authorList>
            <person name="Brown C.T."/>
            <person name="Hug L.A."/>
            <person name="Thomas B.C."/>
            <person name="Sharon I."/>
            <person name="Castelle C.J."/>
            <person name="Singh A."/>
            <person name="Wilkins M.J."/>
            <person name="Williams K.H."/>
            <person name="Banfield J.F."/>
        </authorList>
    </citation>
    <scope>NUCLEOTIDE SEQUENCE [LARGE SCALE GENOMIC DNA]</scope>
</reference>
<proteinExistence type="predicted"/>
<comment type="caution">
    <text evidence="2">The sequence shown here is derived from an EMBL/GenBank/DDBJ whole genome shotgun (WGS) entry which is preliminary data.</text>
</comment>
<evidence type="ECO:0000259" key="1">
    <source>
        <dbReference type="PROSITE" id="PS51819"/>
    </source>
</evidence>
<evidence type="ECO:0000313" key="3">
    <source>
        <dbReference type="Proteomes" id="UP000034273"/>
    </source>
</evidence>
<dbReference type="EMBL" id="LCQW01000006">
    <property type="protein sequence ID" value="KKW24562.1"/>
    <property type="molecule type" value="Genomic_DNA"/>
</dbReference>
<feature type="domain" description="VOC" evidence="1">
    <location>
        <begin position="96"/>
        <end position="219"/>
    </location>
</feature>
<dbReference type="PROSITE" id="PS51819">
    <property type="entry name" value="VOC"/>
    <property type="match status" value="1"/>
</dbReference>
<protein>
    <recommendedName>
        <fullName evidence="1">VOC domain-containing protein</fullName>
    </recommendedName>
</protein>
<evidence type="ECO:0000313" key="2">
    <source>
        <dbReference type="EMBL" id="KKW24562.1"/>
    </source>
</evidence>
<gene>
    <name evidence="2" type="ORF">UY67_C0006G0017</name>
</gene>
<dbReference type="AlphaFoldDB" id="A0A0G1ZA24"/>
<dbReference type="Proteomes" id="UP000034273">
    <property type="component" value="Unassembled WGS sequence"/>
</dbReference>
<dbReference type="STRING" id="1618671.UY67_C0006G0017"/>
<dbReference type="InterPro" id="IPR029068">
    <property type="entry name" value="Glyas_Bleomycin-R_OHBP_Dase"/>
</dbReference>
<dbReference type="SUPFAM" id="SSF54593">
    <property type="entry name" value="Glyoxalase/Bleomycin resistance protein/Dihydroxybiphenyl dioxygenase"/>
    <property type="match status" value="1"/>
</dbReference>
<sequence length="221" mass="25632">MLEPYRRLFSELGYRERFTDRGVRNLEIKRPFVKELMPTINISFFDAPEAMSVEVIEQGRSEDVFSLIFPITDNVLLTDIETRSDRIPNLRRDGSPTRSFVIKVANIAASTRLWVDGLGCKHVARDVGRCELQFRSPFQNHAFHFYLVEDPFLPQHFSLDAYGFMYFALVCTSPRRDRERLRELGFEVTDIERSEVHGKQLSFFFVTGPFVSPVEIIGIEA</sequence>
<organism evidence="2 3">
    <name type="scientific">Candidatus Kaiserbacteria bacterium GW2011_GWA2_52_12</name>
    <dbReference type="NCBI Taxonomy" id="1618671"/>
    <lineage>
        <taxon>Bacteria</taxon>
        <taxon>Candidatus Kaiseribacteriota</taxon>
    </lineage>
</organism>